<dbReference type="Proteomes" id="UP000000768">
    <property type="component" value="Chromosome 4"/>
</dbReference>
<evidence type="ECO:0000256" key="1">
    <source>
        <dbReference type="SAM" id="MobiDB-lite"/>
    </source>
</evidence>
<dbReference type="InParanoid" id="A0A1Z5RNB9"/>
<reference evidence="2 3" key="1">
    <citation type="journal article" date="2009" name="Nature">
        <title>The Sorghum bicolor genome and the diversification of grasses.</title>
        <authorList>
            <person name="Paterson A.H."/>
            <person name="Bowers J.E."/>
            <person name="Bruggmann R."/>
            <person name="Dubchak I."/>
            <person name="Grimwood J."/>
            <person name="Gundlach H."/>
            <person name="Haberer G."/>
            <person name="Hellsten U."/>
            <person name="Mitros T."/>
            <person name="Poliakov A."/>
            <person name="Schmutz J."/>
            <person name="Spannagl M."/>
            <person name="Tang H."/>
            <person name="Wang X."/>
            <person name="Wicker T."/>
            <person name="Bharti A.K."/>
            <person name="Chapman J."/>
            <person name="Feltus F.A."/>
            <person name="Gowik U."/>
            <person name="Grigoriev I.V."/>
            <person name="Lyons E."/>
            <person name="Maher C.A."/>
            <person name="Martis M."/>
            <person name="Narechania A."/>
            <person name="Otillar R.P."/>
            <person name="Penning B.W."/>
            <person name="Salamov A.A."/>
            <person name="Wang Y."/>
            <person name="Zhang L."/>
            <person name="Carpita N.C."/>
            <person name="Freeling M."/>
            <person name="Gingle A.R."/>
            <person name="Hash C.T."/>
            <person name="Keller B."/>
            <person name="Klein P."/>
            <person name="Kresovich S."/>
            <person name="McCann M.C."/>
            <person name="Ming R."/>
            <person name="Peterson D.G."/>
            <person name="Mehboob-ur-Rahman"/>
            <person name="Ware D."/>
            <person name="Westhoff P."/>
            <person name="Mayer K.F."/>
            <person name="Messing J."/>
            <person name="Rokhsar D.S."/>
        </authorList>
    </citation>
    <scope>NUCLEOTIDE SEQUENCE [LARGE SCALE GENOMIC DNA]</scope>
    <source>
        <strain evidence="3">cv. BTx623</strain>
    </source>
</reference>
<protein>
    <submittedName>
        <fullName evidence="2">Uncharacterized protein</fullName>
    </submittedName>
</protein>
<evidence type="ECO:0000313" key="3">
    <source>
        <dbReference type="Proteomes" id="UP000000768"/>
    </source>
</evidence>
<feature type="region of interest" description="Disordered" evidence="1">
    <location>
        <begin position="31"/>
        <end position="51"/>
    </location>
</feature>
<dbReference type="AlphaFoldDB" id="A0A1Z5RNB9"/>
<organism evidence="2 3">
    <name type="scientific">Sorghum bicolor</name>
    <name type="common">Sorghum</name>
    <name type="synonym">Sorghum vulgare</name>
    <dbReference type="NCBI Taxonomy" id="4558"/>
    <lineage>
        <taxon>Eukaryota</taxon>
        <taxon>Viridiplantae</taxon>
        <taxon>Streptophyta</taxon>
        <taxon>Embryophyta</taxon>
        <taxon>Tracheophyta</taxon>
        <taxon>Spermatophyta</taxon>
        <taxon>Magnoliopsida</taxon>
        <taxon>Liliopsida</taxon>
        <taxon>Poales</taxon>
        <taxon>Poaceae</taxon>
        <taxon>PACMAD clade</taxon>
        <taxon>Panicoideae</taxon>
        <taxon>Andropogonodae</taxon>
        <taxon>Andropogoneae</taxon>
        <taxon>Sorghinae</taxon>
        <taxon>Sorghum</taxon>
    </lineage>
</organism>
<reference evidence="3" key="2">
    <citation type="journal article" date="2018" name="Plant J.">
        <title>The Sorghum bicolor reference genome: improved assembly, gene annotations, a transcriptome atlas, and signatures of genome organization.</title>
        <authorList>
            <person name="McCormick R.F."/>
            <person name="Truong S.K."/>
            <person name="Sreedasyam A."/>
            <person name="Jenkins J."/>
            <person name="Shu S."/>
            <person name="Sims D."/>
            <person name="Kennedy M."/>
            <person name="Amirebrahimi M."/>
            <person name="Weers B.D."/>
            <person name="McKinley B."/>
            <person name="Mattison A."/>
            <person name="Morishige D.T."/>
            <person name="Grimwood J."/>
            <person name="Schmutz J."/>
            <person name="Mullet J.E."/>
        </authorList>
    </citation>
    <scope>NUCLEOTIDE SEQUENCE [LARGE SCALE GENOMIC DNA]</scope>
    <source>
        <strain evidence="3">cv. BTx623</strain>
    </source>
</reference>
<dbReference type="EMBL" id="CM000763">
    <property type="protein sequence ID" value="OQU85233.1"/>
    <property type="molecule type" value="Genomic_DNA"/>
</dbReference>
<gene>
    <name evidence="2" type="ORF">SORBI_3004G198701</name>
</gene>
<proteinExistence type="predicted"/>
<evidence type="ECO:0000313" key="2">
    <source>
        <dbReference type="EMBL" id="OQU85233.1"/>
    </source>
</evidence>
<accession>A0A1Z5RNB9</accession>
<name>A0A1Z5RNB9_SORBI</name>
<sequence length="151" mass="16622">MAQLRARARTTNTSDVVLVCLLQQRPKCFSRRPAGLPPRSDNGPTRAPVLPNGPLQHSSCGLCFFFSLRRAGTFFSDVRAGTAHHMPFGGPALTWARANSPSNQLFSPPKLEQQAPATVLGWLCDQRKIVFNLSNIKLGVIDNAMVKMEYD</sequence>
<dbReference type="Gramene" id="OQU85233">
    <property type="protein sequence ID" value="OQU85233"/>
    <property type="gene ID" value="SORBI_3004G198701"/>
</dbReference>
<keyword evidence="3" id="KW-1185">Reference proteome</keyword>